<gene>
    <name evidence="2" type="ORF">NDU88_004398</name>
</gene>
<proteinExistence type="predicted"/>
<organism evidence="2 3">
    <name type="scientific">Pleurodeles waltl</name>
    <name type="common">Iberian ribbed newt</name>
    <dbReference type="NCBI Taxonomy" id="8319"/>
    <lineage>
        <taxon>Eukaryota</taxon>
        <taxon>Metazoa</taxon>
        <taxon>Chordata</taxon>
        <taxon>Craniata</taxon>
        <taxon>Vertebrata</taxon>
        <taxon>Euteleostomi</taxon>
        <taxon>Amphibia</taxon>
        <taxon>Batrachia</taxon>
        <taxon>Caudata</taxon>
        <taxon>Salamandroidea</taxon>
        <taxon>Salamandridae</taxon>
        <taxon>Pleurodelinae</taxon>
        <taxon>Pleurodeles</taxon>
    </lineage>
</organism>
<keyword evidence="3" id="KW-1185">Reference proteome</keyword>
<evidence type="ECO:0000313" key="2">
    <source>
        <dbReference type="EMBL" id="KAJ1209019.1"/>
    </source>
</evidence>
<name>A0AAV7WA91_PLEWA</name>
<accession>A0AAV7WA91</accession>
<dbReference type="Proteomes" id="UP001066276">
    <property type="component" value="Chromosome 1_2"/>
</dbReference>
<sequence length="78" mass="8112">MLGLLLSRGGAGSISAKNVQAMIDDAVAKALASKKKSKSKHLDTLGGSDSGSDLSSSVPRLLVGSIFPTWSCLFYRIT</sequence>
<evidence type="ECO:0000313" key="3">
    <source>
        <dbReference type="Proteomes" id="UP001066276"/>
    </source>
</evidence>
<evidence type="ECO:0000256" key="1">
    <source>
        <dbReference type="SAM" id="MobiDB-lite"/>
    </source>
</evidence>
<comment type="caution">
    <text evidence="2">The sequence shown here is derived from an EMBL/GenBank/DDBJ whole genome shotgun (WGS) entry which is preliminary data.</text>
</comment>
<dbReference type="AlphaFoldDB" id="A0AAV7WA91"/>
<reference evidence="2" key="1">
    <citation type="journal article" date="2022" name="bioRxiv">
        <title>Sequencing and chromosome-scale assembly of the giantPleurodeles waltlgenome.</title>
        <authorList>
            <person name="Brown T."/>
            <person name="Elewa A."/>
            <person name="Iarovenko S."/>
            <person name="Subramanian E."/>
            <person name="Araus A.J."/>
            <person name="Petzold A."/>
            <person name="Susuki M."/>
            <person name="Suzuki K.-i.T."/>
            <person name="Hayashi T."/>
            <person name="Toyoda A."/>
            <person name="Oliveira C."/>
            <person name="Osipova E."/>
            <person name="Leigh N.D."/>
            <person name="Simon A."/>
            <person name="Yun M.H."/>
        </authorList>
    </citation>
    <scope>NUCLEOTIDE SEQUENCE</scope>
    <source>
        <strain evidence="2">20211129_DDA</strain>
        <tissue evidence="2">Liver</tissue>
    </source>
</reference>
<dbReference type="EMBL" id="JANPWB010000002">
    <property type="protein sequence ID" value="KAJ1209019.1"/>
    <property type="molecule type" value="Genomic_DNA"/>
</dbReference>
<feature type="compositionally biased region" description="Low complexity" evidence="1">
    <location>
        <begin position="44"/>
        <end position="56"/>
    </location>
</feature>
<protein>
    <submittedName>
        <fullName evidence="2">Uncharacterized protein</fullName>
    </submittedName>
</protein>
<feature type="region of interest" description="Disordered" evidence="1">
    <location>
        <begin position="35"/>
        <end position="56"/>
    </location>
</feature>